<sequence length="272" mass="29378">MMSLMLEQVQLGYGGSTIIEDISVVIPDKKITTLIGPNGCGKSTLLKSLAGLLKPMKGSVSLKGKALEQWSRKALAFEVAMLPQKPTAPEGICVKALVEYGRFPYQGILGGQSQNDKDVVAWAMAQTGISELAERSVNALSGGQQQRVWIAMAIAQQSRILLLDEPTTFLDWGHQLEVLELLTKLNLEQELTVVMSLHDLNQAAQFSDHILVMEQGGLITEGSPADAISPKILANVFNVDADVEIRGNNRPYFLARGSIQAADQNLLAGVTP</sequence>
<evidence type="ECO:0000256" key="4">
    <source>
        <dbReference type="ARBA" id="ARBA00022475"/>
    </source>
</evidence>
<dbReference type="Gene3D" id="3.40.50.300">
    <property type="entry name" value="P-loop containing nucleotide triphosphate hydrolases"/>
    <property type="match status" value="1"/>
</dbReference>
<dbReference type="PANTHER" id="PTHR42771:SF4">
    <property type="entry name" value="IRON(3+)-HYDROXAMATE IMPORT ATP-BINDING PROTEIN FHUC"/>
    <property type="match status" value="1"/>
</dbReference>
<dbReference type="PANTHER" id="PTHR42771">
    <property type="entry name" value="IRON(3+)-HYDROXAMATE IMPORT ATP-BINDING PROTEIN FHUC"/>
    <property type="match status" value="1"/>
</dbReference>
<keyword evidence="8" id="KW-0408">Iron</keyword>
<evidence type="ECO:0000256" key="3">
    <source>
        <dbReference type="ARBA" id="ARBA00022448"/>
    </source>
</evidence>
<evidence type="ECO:0000256" key="10">
    <source>
        <dbReference type="ARBA" id="ARBA00023136"/>
    </source>
</evidence>
<keyword evidence="4" id="KW-1003">Cell membrane</keyword>
<evidence type="ECO:0000259" key="11">
    <source>
        <dbReference type="PROSITE" id="PS50893"/>
    </source>
</evidence>
<dbReference type="GO" id="GO:0006826">
    <property type="term" value="P:iron ion transport"/>
    <property type="evidence" value="ECO:0007669"/>
    <property type="project" value="UniProtKB-KW"/>
</dbReference>
<dbReference type="Proteomes" id="UP000190064">
    <property type="component" value="Unassembled WGS sequence"/>
</dbReference>
<comment type="subcellular location">
    <subcellularLocation>
        <location evidence="1">Cell membrane</location>
        <topology evidence="1">Peripheral membrane protein</topology>
    </subcellularLocation>
</comment>
<organism evidence="12 13">
    <name type="scientific">Oceanospirillum linum</name>
    <dbReference type="NCBI Taxonomy" id="966"/>
    <lineage>
        <taxon>Bacteria</taxon>
        <taxon>Pseudomonadati</taxon>
        <taxon>Pseudomonadota</taxon>
        <taxon>Gammaproteobacteria</taxon>
        <taxon>Oceanospirillales</taxon>
        <taxon>Oceanospirillaceae</taxon>
        <taxon>Oceanospirillum</taxon>
    </lineage>
</organism>
<gene>
    <name evidence="12" type="ORF">BTA35_0213025</name>
</gene>
<dbReference type="GO" id="GO:0005524">
    <property type="term" value="F:ATP binding"/>
    <property type="evidence" value="ECO:0007669"/>
    <property type="project" value="UniProtKB-KW"/>
</dbReference>
<evidence type="ECO:0000256" key="2">
    <source>
        <dbReference type="ARBA" id="ARBA00005417"/>
    </source>
</evidence>
<dbReference type="EMBL" id="MTSD02000006">
    <property type="protein sequence ID" value="OOV86431.1"/>
    <property type="molecule type" value="Genomic_DNA"/>
</dbReference>
<evidence type="ECO:0000256" key="9">
    <source>
        <dbReference type="ARBA" id="ARBA00023065"/>
    </source>
</evidence>
<dbReference type="InterPro" id="IPR027417">
    <property type="entry name" value="P-loop_NTPase"/>
</dbReference>
<dbReference type="CDD" id="cd03214">
    <property type="entry name" value="ABC_Iron-Siderophores_B12_Hemin"/>
    <property type="match status" value="1"/>
</dbReference>
<dbReference type="AlphaFoldDB" id="A0A1T1H996"/>
<dbReference type="InterPro" id="IPR003439">
    <property type="entry name" value="ABC_transporter-like_ATP-bd"/>
</dbReference>
<dbReference type="InterPro" id="IPR051535">
    <property type="entry name" value="Siderophore_ABC-ATPase"/>
</dbReference>
<comment type="similarity">
    <text evidence="2">Belongs to the ABC transporter superfamily.</text>
</comment>
<comment type="caution">
    <text evidence="12">The sequence shown here is derived from an EMBL/GenBank/DDBJ whole genome shotgun (WGS) entry which is preliminary data.</text>
</comment>
<keyword evidence="9" id="KW-0406">Ion transport</keyword>
<dbReference type="SMART" id="SM00382">
    <property type="entry name" value="AAA"/>
    <property type="match status" value="1"/>
</dbReference>
<dbReference type="SUPFAM" id="SSF52540">
    <property type="entry name" value="P-loop containing nucleoside triphosphate hydrolases"/>
    <property type="match status" value="1"/>
</dbReference>
<evidence type="ECO:0000256" key="8">
    <source>
        <dbReference type="ARBA" id="ARBA00023004"/>
    </source>
</evidence>
<proteinExistence type="inferred from homology"/>
<dbReference type="PROSITE" id="PS00211">
    <property type="entry name" value="ABC_TRANSPORTER_1"/>
    <property type="match status" value="1"/>
</dbReference>
<keyword evidence="10" id="KW-0472">Membrane</keyword>
<keyword evidence="5" id="KW-0410">Iron transport</keyword>
<dbReference type="InterPro" id="IPR017871">
    <property type="entry name" value="ABC_transporter-like_CS"/>
</dbReference>
<protein>
    <submittedName>
        <fullName evidence="12">Iron dicitrate ABC transporter ATP-binding protein</fullName>
    </submittedName>
</protein>
<keyword evidence="7 12" id="KW-0067">ATP-binding</keyword>
<evidence type="ECO:0000256" key="1">
    <source>
        <dbReference type="ARBA" id="ARBA00004202"/>
    </source>
</evidence>
<dbReference type="FunFam" id="3.40.50.300:FF:000134">
    <property type="entry name" value="Iron-enterobactin ABC transporter ATP-binding protein"/>
    <property type="match status" value="1"/>
</dbReference>
<evidence type="ECO:0000256" key="5">
    <source>
        <dbReference type="ARBA" id="ARBA00022496"/>
    </source>
</evidence>
<dbReference type="GO" id="GO:0005886">
    <property type="term" value="C:plasma membrane"/>
    <property type="evidence" value="ECO:0007669"/>
    <property type="project" value="UniProtKB-SubCell"/>
</dbReference>
<dbReference type="GO" id="GO:0016887">
    <property type="term" value="F:ATP hydrolysis activity"/>
    <property type="evidence" value="ECO:0007669"/>
    <property type="project" value="InterPro"/>
</dbReference>
<dbReference type="PROSITE" id="PS50893">
    <property type="entry name" value="ABC_TRANSPORTER_2"/>
    <property type="match status" value="1"/>
</dbReference>
<evidence type="ECO:0000313" key="13">
    <source>
        <dbReference type="Proteomes" id="UP000190064"/>
    </source>
</evidence>
<keyword evidence="13" id="KW-1185">Reference proteome</keyword>
<evidence type="ECO:0000313" key="12">
    <source>
        <dbReference type="EMBL" id="OOV86431.1"/>
    </source>
</evidence>
<dbReference type="Pfam" id="PF00005">
    <property type="entry name" value="ABC_tran"/>
    <property type="match status" value="1"/>
</dbReference>
<accession>A0A1T1H996</accession>
<keyword evidence="6" id="KW-0547">Nucleotide-binding</keyword>
<dbReference type="STRING" id="966.BTA35_0213025"/>
<keyword evidence="3" id="KW-0813">Transport</keyword>
<feature type="domain" description="ABC transporter" evidence="11">
    <location>
        <begin position="4"/>
        <end position="240"/>
    </location>
</feature>
<evidence type="ECO:0000256" key="7">
    <source>
        <dbReference type="ARBA" id="ARBA00022840"/>
    </source>
</evidence>
<reference evidence="12" key="1">
    <citation type="submission" date="2017-02" db="EMBL/GenBank/DDBJ databases">
        <title>Draft Genome Sequence of the Salt Water Bacterium Oceanospirillum linum ATCC 11336.</title>
        <authorList>
            <person name="Trachtenberg A.M."/>
            <person name="Carney J.G."/>
            <person name="Linnane J.D."/>
            <person name="Rheaume B.A."/>
            <person name="Pitts N.L."/>
            <person name="Mykles D.L."/>
            <person name="Maclea K.S."/>
        </authorList>
    </citation>
    <scope>NUCLEOTIDE SEQUENCE [LARGE SCALE GENOMIC DNA]</scope>
    <source>
        <strain evidence="12">ATCC 11336</strain>
    </source>
</reference>
<evidence type="ECO:0000256" key="6">
    <source>
        <dbReference type="ARBA" id="ARBA00022741"/>
    </source>
</evidence>
<dbReference type="InterPro" id="IPR003593">
    <property type="entry name" value="AAA+_ATPase"/>
</dbReference>
<name>A0A1T1H996_OCELI</name>